<organism evidence="1 2">
    <name type="scientific">Anaerocolumna chitinilytica</name>
    <dbReference type="NCBI Taxonomy" id="1727145"/>
    <lineage>
        <taxon>Bacteria</taxon>
        <taxon>Bacillati</taxon>
        <taxon>Bacillota</taxon>
        <taxon>Clostridia</taxon>
        <taxon>Lachnospirales</taxon>
        <taxon>Lachnospiraceae</taxon>
        <taxon>Anaerocolumna</taxon>
    </lineage>
</organism>
<dbReference type="KEGG" id="acht:bsdcttw_37180"/>
<accession>A0A7I8DSH9</accession>
<dbReference type="EMBL" id="AP023368">
    <property type="protein sequence ID" value="BCK00678.1"/>
    <property type="molecule type" value="Genomic_DNA"/>
</dbReference>
<reference evidence="1 2" key="1">
    <citation type="submission" date="2020-08" db="EMBL/GenBank/DDBJ databases">
        <title>Draft genome sequencing of an Anaerocolumna strain isolated from anoxic soil subjected to BSD treatment.</title>
        <authorList>
            <person name="Uek A."/>
            <person name="Tonouchi A."/>
        </authorList>
    </citation>
    <scope>NUCLEOTIDE SEQUENCE [LARGE SCALE GENOMIC DNA]</scope>
    <source>
        <strain evidence="1 2">CTTW</strain>
    </source>
</reference>
<dbReference type="RefSeq" id="WP_185256328.1">
    <property type="nucleotide sequence ID" value="NZ_AP023368.1"/>
</dbReference>
<dbReference type="Proteomes" id="UP000515703">
    <property type="component" value="Chromosome"/>
</dbReference>
<proteinExistence type="predicted"/>
<evidence type="ECO:0000313" key="1">
    <source>
        <dbReference type="EMBL" id="BCK00678.1"/>
    </source>
</evidence>
<sequence>MKEILKYIGIILLCLIIPAALSFVPIGNNVILKKHTNELENFKLNATYEILAKDDECGKLVGNGNGMQYFSALLIHSEKNLNWENSDWEGVYLIKVNDASFDDFINGYDFGDYCKNIKKKIKKLDSSVNCYVLYSFYNAPSDSIWNDDLRAH</sequence>
<protein>
    <submittedName>
        <fullName evidence="1">Uncharacterized protein</fullName>
    </submittedName>
</protein>
<name>A0A7I8DSH9_9FIRM</name>
<evidence type="ECO:0000313" key="2">
    <source>
        <dbReference type="Proteomes" id="UP000515703"/>
    </source>
</evidence>
<gene>
    <name evidence="1" type="ORF">bsdcttw_37180</name>
</gene>
<reference evidence="1 2" key="2">
    <citation type="submission" date="2020-08" db="EMBL/GenBank/DDBJ databases">
        <authorList>
            <person name="Ueki A."/>
            <person name="Tonouchi A."/>
        </authorList>
    </citation>
    <scope>NUCLEOTIDE SEQUENCE [LARGE SCALE GENOMIC DNA]</scope>
    <source>
        <strain evidence="1 2">CTTW</strain>
    </source>
</reference>
<dbReference type="AlphaFoldDB" id="A0A7I8DSH9"/>
<keyword evidence="2" id="KW-1185">Reference proteome</keyword>